<dbReference type="AlphaFoldDB" id="V5IPA2"/>
<organism evidence="1 2">
    <name type="scientific">Neurospora crassa (strain ATCC 24698 / 74-OR23-1A / CBS 708.71 / DSM 1257 / FGSC 987)</name>
    <dbReference type="NCBI Taxonomy" id="367110"/>
    <lineage>
        <taxon>Eukaryota</taxon>
        <taxon>Fungi</taxon>
        <taxon>Dikarya</taxon>
        <taxon>Ascomycota</taxon>
        <taxon>Pezizomycotina</taxon>
        <taxon>Sordariomycetes</taxon>
        <taxon>Sordariomycetidae</taxon>
        <taxon>Sordariales</taxon>
        <taxon>Sordariaceae</taxon>
        <taxon>Neurospora</taxon>
    </lineage>
</organism>
<dbReference type="VEuPathDB" id="FungiDB:NCU05393"/>
<keyword evidence="2" id="KW-1185">Reference proteome</keyword>
<sequence length="708" mass="80528">MRGVKRTRTNNGDSDIVSTTSEAMQNALAEQFEALGSDVGLRLANLRTLFSSLTPQETQFMRLHLQSLPPPADIIARFPTDILVEISPYFSTLDIVNILNVSKAWRKSWAQRDVVRALAKHHMPNFLPFYAHRNRLQSPEACTDQDLFNSFYQAARKFSIRQQGLFQSMICNPGPWLHFVTRDRFFTLEPTDSIRDWDDVIPDQDIDDVYPDRVHDEKAQLPDQWRNFRFCNGKLAWQVDSDDKNLASLTFVDDLRSQRRKVYKVPVPVVLHGCVAYLRDLGSELVVVQVQRTCYAWNLETGERDSVTLPSAEIQTVKIEGKRVYILNPDAKVYVWTFKQGVREVDTSEARKYAGPVAFYWGCINDADRLGIFDLIPHPLLDDTFYLLALQDDPLQEKPERALVVLEYNHSGTLHLHTTALPQVRSFTRTWGTGDFNFGFNDDDDVELNLTGGYEDIFVPITEKVDAYGNYAVCQFHLEGWADKPDYIHRGVYDDDDLISHENEDEDGDEYRPVNVTLGFTVFFNALTASVSTSPFMSATGVGLPSTVRWGGQQIDLVFAPTKRKDVLFAMLLISESDGQKRLESMDDLPVHCPSTLEAVEPIPVTHRLTKRLDQTPAKAGKMMHGHRCSNVASRFLTESLEFIPSLQPLYGLDITFEYEQLIGKAAHCEDDNPFCLAADEDFFVCMGPKGYVAWSFCHDMKDLQVKA</sequence>
<gene>
    <name evidence="1" type="ORF">NCU05393</name>
</gene>
<dbReference type="STRING" id="367110.V5IPA2"/>
<dbReference type="KEGG" id="ncr:NCU05393"/>
<dbReference type="InterPro" id="IPR036047">
    <property type="entry name" value="F-box-like_dom_sf"/>
</dbReference>
<evidence type="ECO:0000313" key="1">
    <source>
        <dbReference type="EMBL" id="ESA43545.1"/>
    </source>
</evidence>
<dbReference type="SUPFAM" id="SSF81383">
    <property type="entry name" value="F-box domain"/>
    <property type="match status" value="1"/>
</dbReference>
<evidence type="ECO:0008006" key="3">
    <source>
        <dbReference type="Google" id="ProtNLM"/>
    </source>
</evidence>
<accession>V5IPA2</accession>
<evidence type="ECO:0000313" key="2">
    <source>
        <dbReference type="Proteomes" id="UP000001805"/>
    </source>
</evidence>
<dbReference type="EMBL" id="CM002237">
    <property type="protein sequence ID" value="ESA43545.1"/>
    <property type="molecule type" value="Genomic_DNA"/>
</dbReference>
<dbReference type="OrthoDB" id="5295250at2759"/>
<dbReference type="RefSeq" id="XP_011393572.1">
    <property type="nucleotide sequence ID" value="XM_011395270.1"/>
</dbReference>
<reference evidence="1 2" key="1">
    <citation type="journal article" date="2003" name="Nature">
        <title>The genome sequence of the filamentous fungus Neurospora crassa.</title>
        <authorList>
            <person name="Galagan J.E."/>
            <person name="Calvo S.E."/>
            <person name="Borkovich K.A."/>
            <person name="Selker E.U."/>
            <person name="Read N.D."/>
            <person name="Jaffe D."/>
            <person name="FitzHugh W."/>
            <person name="Ma L.J."/>
            <person name="Smirnov S."/>
            <person name="Purcell S."/>
            <person name="Rehman B."/>
            <person name="Elkins T."/>
            <person name="Engels R."/>
            <person name="Wang S."/>
            <person name="Nielsen C.B."/>
            <person name="Butler J."/>
            <person name="Endrizzi M."/>
            <person name="Qui D."/>
            <person name="Ianakiev P."/>
            <person name="Bell-Pedersen D."/>
            <person name="Nelson M.A."/>
            <person name="Werner-Washburne M."/>
            <person name="Selitrennikoff C.P."/>
            <person name="Kinsey J.A."/>
            <person name="Braun E.L."/>
            <person name="Zelter A."/>
            <person name="Schulte U."/>
            <person name="Kothe G.O."/>
            <person name="Jedd G."/>
            <person name="Mewes W."/>
            <person name="Staben C."/>
            <person name="Marcotte E."/>
            <person name="Greenberg D."/>
            <person name="Roy A."/>
            <person name="Foley K."/>
            <person name="Naylor J."/>
            <person name="Stange-Thomann N."/>
            <person name="Barrett R."/>
            <person name="Gnerre S."/>
            <person name="Kamal M."/>
            <person name="Kamvysselis M."/>
            <person name="Mauceli E."/>
            <person name="Bielke C."/>
            <person name="Rudd S."/>
            <person name="Frishman D."/>
            <person name="Krystofova S."/>
            <person name="Rasmussen C."/>
            <person name="Metzenberg R.L."/>
            <person name="Perkins D.D."/>
            <person name="Kroken S."/>
            <person name="Cogoni C."/>
            <person name="Macino G."/>
            <person name="Catcheside D."/>
            <person name="Li W."/>
            <person name="Pratt R.J."/>
            <person name="Osmani S.A."/>
            <person name="DeSouza C.P."/>
            <person name="Glass L."/>
            <person name="Orbach M.J."/>
            <person name="Berglund J.A."/>
            <person name="Voelker R."/>
            <person name="Yarden O."/>
            <person name="Plamann M."/>
            <person name="Seiler S."/>
            <person name="Dunlap J."/>
            <person name="Radford A."/>
            <person name="Aramayo R."/>
            <person name="Natvig D.O."/>
            <person name="Alex L.A."/>
            <person name="Mannhaupt G."/>
            <person name="Ebbole D.J."/>
            <person name="Freitag M."/>
            <person name="Paulsen I."/>
            <person name="Sachs M.S."/>
            <person name="Lander E.S."/>
            <person name="Nusbaum C."/>
            <person name="Birren B."/>
        </authorList>
    </citation>
    <scope>NUCLEOTIDE SEQUENCE [LARGE SCALE GENOMIC DNA]</scope>
    <source>
        <strain evidence="2">ATCC 24698 / 74-OR23-1A / CBS 708.71 / DSM 1257 / FGSC 987</strain>
    </source>
</reference>
<dbReference type="GeneID" id="23568440"/>
<protein>
    <recommendedName>
        <fullName evidence="3">F-box domain-containing protein</fullName>
    </recommendedName>
</protein>
<name>V5IPA2_NEUCR</name>
<dbReference type="Proteomes" id="UP000001805">
    <property type="component" value="Chromosome 6, Linkage Group II"/>
</dbReference>
<dbReference type="InParanoid" id="V5IPA2"/>
<proteinExistence type="predicted"/>